<keyword evidence="1 3" id="KW-0808">Transferase</keyword>
<dbReference type="Gene3D" id="3.40.630.30">
    <property type="match status" value="1"/>
</dbReference>
<evidence type="ECO:0000256" key="2">
    <source>
        <dbReference type="ARBA" id="ARBA00023315"/>
    </source>
</evidence>
<organism evidence="3 4">
    <name type="scientific">Enterococcus hirae</name>
    <dbReference type="NCBI Taxonomy" id="1354"/>
    <lineage>
        <taxon>Bacteria</taxon>
        <taxon>Bacillati</taxon>
        <taxon>Bacillota</taxon>
        <taxon>Bacilli</taxon>
        <taxon>Lactobacillales</taxon>
        <taxon>Enterococcaceae</taxon>
        <taxon>Enterococcus</taxon>
    </lineage>
</organism>
<reference evidence="3 4" key="1">
    <citation type="submission" date="2019-05" db="EMBL/GenBank/DDBJ databases">
        <authorList>
            <consortium name="Pathogen Informatics"/>
        </authorList>
    </citation>
    <scope>NUCLEOTIDE SEQUENCE [LARGE SCALE GENOMIC DNA]</scope>
    <source>
        <strain evidence="3 4">NCTC12204</strain>
    </source>
</reference>
<dbReference type="PANTHER" id="PTHR43420">
    <property type="entry name" value="ACETYLTRANSFERASE"/>
    <property type="match status" value="1"/>
</dbReference>
<dbReference type="InterPro" id="IPR016181">
    <property type="entry name" value="Acyl_CoA_acyltransferase"/>
</dbReference>
<keyword evidence="2 3" id="KW-0012">Acyltransferase</keyword>
<comment type="caution">
    <text evidence="3">The sequence shown here is derived from an EMBL/GenBank/DDBJ whole genome shotgun (WGS) entry which is preliminary data.</text>
</comment>
<dbReference type="SUPFAM" id="SSF55729">
    <property type="entry name" value="Acyl-CoA N-acyltransferases (Nat)"/>
    <property type="match status" value="1"/>
</dbReference>
<dbReference type="RefSeq" id="WP_010737979.1">
    <property type="nucleotide sequence ID" value="NZ_AP027299.1"/>
</dbReference>
<gene>
    <name evidence="3" type="primary">yvbK</name>
    <name evidence="3" type="ORF">NCTC12204_02005</name>
</gene>
<name>A0A449EB78_ENTHR</name>
<dbReference type="PANTHER" id="PTHR43420:SF47">
    <property type="entry name" value="N-ACETYLTRANSFERASE DOMAIN-CONTAINING PROTEIN"/>
    <property type="match status" value="1"/>
</dbReference>
<dbReference type="EMBL" id="CABEEP010000001">
    <property type="protein sequence ID" value="VTQ66824.1"/>
    <property type="molecule type" value="Genomic_DNA"/>
</dbReference>
<proteinExistence type="predicted"/>
<evidence type="ECO:0000256" key="1">
    <source>
        <dbReference type="ARBA" id="ARBA00022679"/>
    </source>
</evidence>
<dbReference type="InterPro" id="IPR050680">
    <property type="entry name" value="YpeA/RimI_acetyltransf"/>
</dbReference>
<dbReference type="Pfam" id="PF13673">
    <property type="entry name" value="Acetyltransf_10"/>
    <property type="match status" value="1"/>
</dbReference>
<dbReference type="Proteomes" id="UP000352698">
    <property type="component" value="Unassembled WGS sequence"/>
</dbReference>
<dbReference type="CDD" id="cd04301">
    <property type="entry name" value="NAT_SF"/>
    <property type="match status" value="1"/>
</dbReference>
<evidence type="ECO:0000313" key="3">
    <source>
        <dbReference type="EMBL" id="VTQ66824.1"/>
    </source>
</evidence>
<accession>A0A449EB78</accession>
<sequence>MMKNKQSGKTEHSEEKRIVKLEQSTLPWSLLLDADPEEENVQRYIDQGAGFIWKAENDIQGVIVFITNKLVFEIMNLAVAPKVQGQGIGYALLTHTLKEMKKLKTTQQQVIIRTGSTSSAALQLYKKIGFLEISREKDYFVKNYKQPIYENGQRLRDQVTLAKKI</sequence>
<dbReference type="GO" id="GO:0016747">
    <property type="term" value="F:acyltransferase activity, transferring groups other than amino-acyl groups"/>
    <property type="evidence" value="ECO:0007669"/>
    <property type="project" value="InterPro"/>
</dbReference>
<protein>
    <submittedName>
        <fullName evidence="3">Acetyltransferase</fullName>
        <ecNumber evidence="3">2.3.1.-</ecNumber>
    </submittedName>
</protein>
<dbReference type="AlphaFoldDB" id="A0A449EB78"/>
<dbReference type="PROSITE" id="PS51186">
    <property type="entry name" value="GNAT"/>
    <property type="match status" value="1"/>
</dbReference>
<dbReference type="InterPro" id="IPR000182">
    <property type="entry name" value="GNAT_dom"/>
</dbReference>
<evidence type="ECO:0000313" key="4">
    <source>
        <dbReference type="Proteomes" id="UP000352698"/>
    </source>
</evidence>
<dbReference type="EC" id="2.3.1.-" evidence="3"/>